<dbReference type="AlphaFoldDB" id="X1EKV8"/>
<gene>
    <name evidence="1" type="ORF">S03H2_22108</name>
</gene>
<accession>X1EKV8</accession>
<sequence>MATNVMLNSTALGLAPGNQGPSVNASDLFTITASTTNFGEPVRADVWIDSRKGAGVIAYLPTGGKGGHALNAKKDSF</sequence>
<name>X1EKV8_9ZZZZ</name>
<evidence type="ECO:0000313" key="1">
    <source>
        <dbReference type="EMBL" id="GAH33961.1"/>
    </source>
</evidence>
<comment type="caution">
    <text evidence="1">The sequence shown here is derived from an EMBL/GenBank/DDBJ whole genome shotgun (WGS) entry which is preliminary data.</text>
</comment>
<reference evidence="1" key="1">
    <citation type="journal article" date="2014" name="Front. Microbiol.">
        <title>High frequency of phylogenetically diverse reductive dehalogenase-homologous genes in deep subseafloor sedimentary metagenomes.</title>
        <authorList>
            <person name="Kawai M."/>
            <person name="Futagami T."/>
            <person name="Toyoda A."/>
            <person name="Takaki Y."/>
            <person name="Nishi S."/>
            <person name="Hori S."/>
            <person name="Arai W."/>
            <person name="Tsubouchi T."/>
            <person name="Morono Y."/>
            <person name="Uchiyama I."/>
            <person name="Ito T."/>
            <person name="Fujiyama A."/>
            <person name="Inagaki F."/>
            <person name="Takami H."/>
        </authorList>
    </citation>
    <scope>NUCLEOTIDE SEQUENCE</scope>
    <source>
        <strain evidence="1">Expedition CK06-06</strain>
    </source>
</reference>
<organism evidence="1">
    <name type="scientific">marine sediment metagenome</name>
    <dbReference type="NCBI Taxonomy" id="412755"/>
    <lineage>
        <taxon>unclassified sequences</taxon>
        <taxon>metagenomes</taxon>
        <taxon>ecological metagenomes</taxon>
    </lineage>
</organism>
<proteinExistence type="predicted"/>
<protein>
    <submittedName>
        <fullName evidence="1">Uncharacterized protein</fullName>
    </submittedName>
</protein>
<feature type="non-terminal residue" evidence="1">
    <location>
        <position position="77"/>
    </location>
</feature>
<dbReference type="EMBL" id="BARU01011852">
    <property type="protein sequence ID" value="GAH33961.1"/>
    <property type="molecule type" value="Genomic_DNA"/>
</dbReference>